<dbReference type="PROSITE" id="PS51296">
    <property type="entry name" value="RIESKE"/>
    <property type="match status" value="1"/>
</dbReference>
<accession>A0A3M2L4E1</accession>
<keyword evidence="2" id="KW-0479">Metal-binding</keyword>
<dbReference type="PANTHER" id="PTHR21266">
    <property type="entry name" value="IRON-SULFUR DOMAIN CONTAINING PROTEIN"/>
    <property type="match status" value="1"/>
</dbReference>
<dbReference type="InterPro" id="IPR036922">
    <property type="entry name" value="Rieske_2Fe-2S_sf"/>
</dbReference>
<dbReference type="InterPro" id="IPR050584">
    <property type="entry name" value="Cholesterol_7-desaturase"/>
</dbReference>
<evidence type="ECO:0000256" key="4">
    <source>
        <dbReference type="ARBA" id="ARBA00023004"/>
    </source>
</evidence>
<gene>
    <name evidence="7" type="ORF">EBN88_25040</name>
</gene>
<sequence>MEDTERRLLRRSWFPVARIEDVEQGPLEANILGTELVVFRAGGRLTVAGGRCPHRGVALWLGTVRDACLECPYHGWLFEAGTGRCVEIPSLPAGTTQPGIRLTTYPVREAYGHVWTCLGDPYLPFPRMRGYGEPGWRFAFGPPADLACGMRQITENFRDMAHFPFVHTGTMGPRVRREVGSYEVRRDGWDLRWELSTDLGGTALDGHEVLARQQTITYRVSLPMVAYNRTAFPDGGKRFVAQFATPLNEEGTRVRLFWVAGVNEIVVEEHGVSIEEMWEYERQIFEEDYPIVENQRPVEAPLDPRAQVHTRSDKYGIVFRRLYRELLDTFARDEEQGEERGTPAAPLAVS</sequence>
<dbReference type="GO" id="GO:0004497">
    <property type="term" value="F:monooxygenase activity"/>
    <property type="evidence" value="ECO:0007669"/>
    <property type="project" value="UniProtKB-ARBA"/>
</dbReference>
<keyword evidence="8" id="KW-1185">Reference proteome</keyword>
<evidence type="ECO:0000313" key="8">
    <source>
        <dbReference type="Proteomes" id="UP000278673"/>
    </source>
</evidence>
<dbReference type="GO" id="GO:0051213">
    <property type="term" value="F:dioxygenase activity"/>
    <property type="evidence" value="ECO:0007669"/>
    <property type="project" value="UniProtKB-KW"/>
</dbReference>
<dbReference type="Proteomes" id="UP000278673">
    <property type="component" value="Unassembled WGS sequence"/>
</dbReference>
<evidence type="ECO:0000256" key="1">
    <source>
        <dbReference type="ARBA" id="ARBA00022714"/>
    </source>
</evidence>
<keyword evidence="7" id="KW-0223">Dioxygenase</keyword>
<evidence type="ECO:0000256" key="3">
    <source>
        <dbReference type="ARBA" id="ARBA00023002"/>
    </source>
</evidence>
<dbReference type="Gene3D" id="3.90.380.10">
    <property type="entry name" value="Naphthalene 1,2-dioxygenase Alpha Subunit, Chain A, domain 1"/>
    <property type="match status" value="1"/>
</dbReference>
<dbReference type="EMBL" id="RFFJ01000199">
    <property type="protein sequence ID" value="RMI32507.1"/>
    <property type="molecule type" value="Genomic_DNA"/>
</dbReference>
<keyword evidence="3" id="KW-0560">Oxidoreductase</keyword>
<dbReference type="PANTHER" id="PTHR21266:SF60">
    <property type="entry name" value="3-KETOSTEROID-9-ALPHA-MONOOXYGENASE, OXYGENASE COMPONENT"/>
    <property type="match status" value="1"/>
</dbReference>
<feature type="domain" description="Rieske" evidence="6">
    <location>
        <begin position="13"/>
        <end position="116"/>
    </location>
</feature>
<dbReference type="InterPro" id="IPR015881">
    <property type="entry name" value="ARHD_Rieske_2Fe_2S"/>
</dbReference>
<dbReference type="Pfam" id="PF19112">
    <property type="entry name" value="VanA_C"/>
    <property type="match status" value="1"/>
</dbReference>
<dbReference type="RefSeq" id="WP_122399327.1">
    <property type="nucleotide sequence ID" value="NZ_RFFJ01000199.1"/>
</dbReference>
<dbReference type="Pfam" id="PF00355">
    <property type="entry name" value="Rieske"/>
    <property type="match status" value="1"/>
</dbReference>
<keyword evidence="5" id="KW-0411">Iron-sulfur</keyword>
<dbReference type="InterPro" id="IPR017941">
    <property type="entry name" value="Rieske_2Fe-2S"/>
</dbReference>
<keyword evidence="4" id="KW-0408">Iron</keyword>
<keyword evidence="1" id="KW-0001">2Fe-2S</keyword>
<dbReference type="SUPFAM" id="SSF50022">
    <property type="entry name" value="ISP domain"/>
    <property type="match status" value="1"/>
</dbReference>
<name>A0A3M2L4E1_9ACTN</name>
<dbReference type="GO" id="GO:0005506">
    <property type="term" value="F:iron ion binding"/>
    <property type="evidence" value="ECO:0007669"/>
    <property type="project" value="InterPro"/>
</dbReference>
<evidence type="ECO:0000256" key="2">
    <source>
        <dbReference type="ARBA" id="ARBA00022723"/>
    </source>
</evidence>
<dbReference type="InterPro" id="IPR044043">
    <property type="entry name" value="VanA_C_cat"/>
</dbReference>
<evidence type="ECO:0000313" key="7">
    <source>
        <dbReference type="EMBL" id="RMI32507.1"/>
    </source>
</evidence>
<dbReference type="GO" id="GO:0051537">
    <property type="term" value="F:2 iron, 2 sulfur cluster binding"/>
    <property type="evidence" value="ECO:0007669"/>
    <property type="project" value="UniProtKB-KW"/>
</dbReference>
<dbReference type="AlphaFoldDB" id="A0A3M2L4E1"/>
<dbReference type="Gene3D" id="2.102.10.10">
    <property type="entry name" value="Rieske [2Fe-2S] iron-sulphur domain"/>
    <property type="match status" value="1"/>
</dbReference>
<reference evidence="7 8" key="1">
    <citation type="submission" date="2018-10" db="EMBL/GenBank/DDBJ databases">
        <title>Isolation, diversity and antifungal activity of actinobacteria from wheat.</title>
        <authorList>
            <person name="Han C."/>
        </authorList>
    </citation>
    <scope>NUCLEOTIDE SEQUENCE [LARGE SCALE GENOMIC DNA]</scope>
    <source>
        <strain evidence="7 8">NEAU-YY642</strain>
    </source>
</reference>
<organism evidence="7 8">
    <name type="scientific">Streptomyces triticirhizae</name>
    <dbReference type="NCBI Taxonomy" id="2483353"/>
    <lineage>
        <taxon>Bacteria</taxon>
        <taxon>Bacillati</taxon>
        <taxon>Actinomycetota</taxon>
        <taxon>Actinomycetes</taxon>
        <taxon>Kitasatosporales</taxon>
        <taxon>Streptomycetaceae</taxon>
        <taxon>Streptomyces</taxon>
    </lineage>
</organism>
<comment type="caution">
    <text evidence="7">The sequence shown here is derived from an EMBL/GenBank/DDBJ whole genome shotgun (WGS) entry which is preliminary data.</text>
</comment>
<dbReference type="SUPFAM" id="SSF55961">
    <property type="entry name" value="Bet v1-like"/>
    <property type="match status" value="1"/>
</dbReference>
<evidence type="ECO:0000256" key="5">
    <source>
        <dbReference type="ARBA" id="ARBA00023014"/>
    </source>
</evidence>
<dbReference type="PROSITE" id="PS00570">
    <property type="entry name" value="RING_HYDROXYL_ALPHA"/>
    <property type="match status" value="1"/>
</dbReference>
<proteinExistence type="predicted"/>
<dbReference type="GO" id="GO:0016705">
    <property type="term" value="F:oxidoreductase activity, acting on paired donors, with incorporation or reduction of molecular oxygen"/>
    <property type="evidence" value="ECO:0007669"/>
    <property type="project" value="UniProtKB-ARBA"/>
</dbReference>
<evidence type="ECO:0000259" key="6">
    <source>
        <dbReference type="PROSITE" id="PS51296"/>
    </source>
</evidence>
<protein>
    <submittedName>
        <fullName evidence="7">Aromatic ring-hydroxylating dioxygenase subunit alpha</fullName>
    </submittedName>
</protein>